<dbReference type="AlphaFoldDB" id="A0A9N9HHM9"/>
<gene>
    <name evidence="2" type="ORF">PBRASI_LOCUS11833</name>
</gene>
<keyword evidence="3" id="KW-1185">Reference proteome</keyword>
<dbReference type="EMBL" id="CAJVPI010007078">
    <property type="protein sequence ID" value="CAG8681499.1"/>
    <property type="molecule type" value="Genomic_DNA"/>
</dbReference>
<proteinExistence type="predicted"/>
<name>A0A9N9HHM9_9GLOM</name>
<feature type="non-terminal residue" evidence="2">
    <location>
        <position position="85"/>
    </location>
</feature>
<comment type="caution">
    <text evidence="2">The sequence shown here is derived from an EMBL/GenBank/DDBJ whole genome shotgun (WGS) entry which is preliminary data.</text>
</comment>
<dbReference type="Proteomes" id="UP000789739">
    <property type="component" value="Unassembled WGS sequence"/>
</dbReference>
<reference evidence="2" key="1">
    <citation type="submission" date="2021-06" db="EMBL/GenBank/DDBJ databases">
        <authorList>
            <person name="Kallberg Y."/>
            <person name="Tangrot J."/>
            <person name="Rosling A."/>
        </authorList>
    </citation>
    <scope>NUCLEOTIDE SEQUENCE</scope>
    <source>
        <strain evidence="2">BR232B</strain>
    </source>
</reference>
<sequence>IYAYTLYQQKQEQAKIEAHYQKESQKISQEVHLPPETLQQIQTEQEIIKQKELEIQQQTETLQKAVEIEEKLKKAQDSLGTSPMS</sequence>
<evidence type="ECO:0000313" key="3">
    <source>
        <dbReference type="Proteomes" id="UP000789739"/>
    </source>
</evidence>
<evidence type="ECO:0000256" key="1">
    <source>
        <dbReference type="SAM" id="Coils"/>
    </source>
</evidence>
<keyword evidence="1" id="KW-0175">Coiled coil</keyword>
<accession>A0A9N9HHM9</accession>
<organism evidence="2 3">
    <name type="scientific">Paraglomus brasilianum</name>
    <dbReference type="NCBI Taxonomy" id="144538"/>
    <lineage>
        <taxon>Eukaryota</taxon>
        <taxon>Fungi</taxon>
        <taxon>Fungi incertae sedis</taxon>
        <taxon>Mucoromycota</taxon>
        <taxon>Glomeromycotina</taxon>
        <taxon>Glomeromycetes</taxon>
        <taxon>Paraglomerales</taxon>
        <taxon>Paraglomeraceae</taxon>
        <taxon>Paraglomus</taxon>
    </lineage>
</organism>
<feature type="coiled-coil region" evidence="1">
    <location>
        <begin position="41"/>
        <end position="68"/>
    </location>
</feature>
<protein>
    <submittedName>
        <fullName evidence="2">7212_t:CDS:1</fullName>
    </submittedName>
</protein>
<evidence type="ECO:0000313" key="2">
    <source>
        <dbReference type="EMBL" id="CAG8681499.1"/>
    </source>
</evidence>